<feature type="transmembrane region" description="Helical" evidence="5">
    <location>
        <begin position="248"/>
        <end position="274"/>
    </location>
</feature>
<dbReference type="Gene3D" id="1.10.3720.10">
    <property type="entry name" value="MetI-like"/>
    <property type="match status" value="1"/>
</dbReference>
<evidence type="ECO:0000256" key="4">
    <source>
        <dbReference type="ARBA" id="ARBA00023136"/>
    </source>
</evidence>
<keyword evidence="3 5" id="KW-1133">Transmembrane helix</keyword>
<name>A0A895Y8C6_9ACTN</name>
<dbReference type="RefSeq" id="WP_239676093.1">
    <property type="nucleotide sequence ID" value="NZ_CP070499.1"/>
</dbReference>
<dbReference type="Proteomes" id="UP000662857">
    <property type="component" value="Chromosome"/>
</dbReference>
<dbReference type="InterPro" id="IPR000515">
    <property type="entry name" value="MetI-like"/>
</dbReference>
<organism evidence="7 8">
    <name type="scientific">Natronosporangium hydrolyticum</name>
    <dbReference type="NCBI Taxonomy" id="2811111"/>
    <lineage>
        <taxon>Bacteria</taxon>
        <taxon>Bacillati</taxon>
        <taxon>Actinomycetota</taxon>
        <taxon>Actinomycetes</taxon>
        <taxon>Micromonosporales</taxon>
        <taxon>Micromonosporaceae</taxon>
        <taxon>Natronosporangium</taxon>
    </lineage>
</organism>
<keyword evidence="4 5" id="KW-0472">Membrane</keyword>
<comment type="subcellular location">
    <subcellularLocation>
        <location evidence="5">Cell membrane</location>
        <topology evidence="5">Multi-pass membrane protein</topology>
    </subcellularLocation>
    <subcellularLocation>
        <location evidence="1">Membrane</location>
        <topology evidence="1">Multi-pass membrane protein</topology>
    </subcellularLocation>
</comment>
<feature type="transmembrane region" description="Helical" evidence="5">
    <location>
        <begin position="294"/>
        <end position="313"/>
    </location>
</feature>
<sequence>MRTDERAGRLLPAYLLTIFVLVTLNFALPRAMPGDPITAAYTEGSTSYVHDEAIRERLRAHYGLDQPLPVQYGQYLTGLLRGDLGTSIRYGVPVTELLTTRAPRTGLLVSTALVAGTLLGVAAGAAAGWRRGRRVDHALLAGFTLLRSIPVFVLGSLLLLVFAVRLGWFPIAGASTPFASLGPVARTVDIAHHLALPATVLALQFAAGQFLVMRAGMVSELGADYLLAGRARGLRERTLRYRYAGRNALLPVVSVLAVQVGTAVTATILVETVFRYEGVGRLVFDAIRFRDYPTLQGCFLLLTLSVVTANALAELAYRRLDPRVAAA</sequence>
<feature type="transmembrane region" description="Helical" evidence="5">
    <location>
        <begin position="7"/>
        <end position="28"/>
    </location>
</feature>
<reference evidence="7" key="1">
    <citation type="submission" date="2021-02" db="EMBL/GenBank/DDBJ databases">
        <title>Natrosporangium hydrolyticum gen. nov., sp. nov, a haloalkaliphilic actinobacterium from a soda solonchak soil.</title>
        <authorList>
            <person name="Sorokin D.Y."/>
            <person name="Khijniak T.V."/>
            <person name="Zakharycheva A.P."/>
            <person name="Boueva O.V."/>
            <person name="Ariskina E.V."/>
            <person name="Hahnke R.L."/>
            <person name="Bunk B."/>
            <person name="Sproer C."/>
            <person name="Schumann P."/>
            <person name="Evtushenko L.I."/>
            <person name="Kublanov I.V."/>
        </authorList>
    </citation>
    <scope>NUCLEOTIDE SEQUENCE</scope>
    <source>
        <strain evidence="7">DSM 106523</strain>
    </source>
</reference>
<dbReference type="GO" id="GO:0055085">
    <property type="term" value="P:transmembrane transport"/>
    <property type="evidence" value="ECO:0007669"/>
    <property type="project" value="InterPro"/>
</dbReference>
<keyword evidence="8" id="KW-1185">Reference proteome</keyword>
<dbReference type="InterPro" id="IPR035906">
    <property type="entry name" value="MetI-like_sf"/>
</dbReference>
<dbReference type="PANTHER" id="PTHR43376">
    <property type="entry name" value="OLIGOPEPTIDE TRANSPORT SYSTEM PERMEASE PROTEIN"/>
    <property type="match status" value="1"/>
</dbReference>
<comment type="similarity">
    <text evidence="5">Belongs to the binding-protein-dependent transport system permease family.</text>
</comment>
<dbReference type="AlphaFoldDB" id="A0A895Y8C6"/>
<protein>
    <submittedName>
        <fullName evidence="7">ABC transporter permease</fullName>
    </submittedName>
</protein>
<feature type="transmembrane region" description="Helical" evidence="5">
    <location>
        <begin position="190"/>
        <end position="212"/>
    </location>
</feature>
<keyword evidence="5" id="KW-0813">Transport</keyword>
<evidence type="ECO:0000256" key="5">
    <source>
        <dbReference type="RuleBase" id="RU363032"/>
    </source>
</evidence>
<dbReference type="PANTHER" id="PTHR43376:SF1">
    <property type="entry name" value="OLIGOPEPTIDE TRANSPORT SYSTEM PERMEASE PROTEIN"/>
    <property type="match status" value="1"/>
</dbReference>
<dbReference type="Pfam" id="PF00528">
    <property type="entry name" value="BPD_transp_1"/>
    <property type="match status" value="1"/>
</dbReference>
<dbReference type="KEGG" id="nhy:JQS43_20910"/>
<feature type="domain" description="ABC transmembrane type-1" evidence="6">
    <location>
        <begin position="102"/>
        <end position="313"/>
    </location>
</feature>
<dbReference type="EMBL" id="CP070499">
    <property type="protein sequence ID" value="QSB13974.1"/>
    <property type="molecule type" value="Genomic_DNA"/>
</dbReference>
<dbReference type="CDD" id="cd06261">
    <property type="entry name" value="TM_PBP2"/>
    <property type="match status" value="1"/>
</dbReference>
<feature type="transmembrane region" description="Helical" evidence="5">
    <location>
        <begin position="149"/>
        <end position="170"/>
    </location>
</feature>
<gene>
    <name evidence="7" type="ORF">JQS43_20910</name>
</gene>
<dbReference type="SUPFAM" id="SSF161098">
    <property type="entry name" value="MetI-like"/>
    <property type="match status" value="1"/>
</dbReference>
<feature type="transmembrane region" description="Helical" evidence="5">
    <location>
        <begin position="107"/>
        <end position="129"/>
    </location>
</feature>
<accession>A0A895Y8C6</accession>
<evidence type="ECO:0000313" key="8">
    <source>
        <dbReference type="Proteomes" id="UP000662857"/>
    </source>
</evidence>
<evidence type="ECO:0000259" key="6">
    <source>
        <dbReference type="PROSITE" id="PS50928"/>
    </source>
</evidence>
<evidence type="ECO:0000256" key="3">
    <source>
        <dbReference type="ARBA" id="ARBA00022989"/>
    </source>
</evidence>
<evidence type="ECO:0000256" key="1">
    <source>
        <dbReference type="ARBA" id="ARBA00004141"/>
    </source>
</evidence>
<dbReference type="GO" id="GO:0005886">
    <property type="term" value="C:plasma membrane"/>
    <property type="evidence" value="ECO:0007669"/>
    <property type="project" value="UniProtKB-SubCell"/>
</dbReference>
<proteinExistence type="inferred from homology"/>
<evidence type="ECO:0000313" key="7">
    <source>
        <dbReference type="EMBL" id="QSB13974.1"/>
    </source>
</evidence>
<dbReference type="PROSITE" id="PS50928">
    <property type="entry name" value="ABC_TM1"/>
    <property type="match status" value="1"/>
</dbReference>
<keyword evidence="2 5" id="KW-0812">Transmembrane</keyword>
<evidence type="ECO:0000256" key="2">
    <source>
        <dbReference type="ARBA" id="ARBA00022692"/>
    </source>
</evidence>